<evidence type="ECO:0000313" key="1">
    <source>
        <dbReference type="EMBL" id="WKN36002.1"/>
    </source>
</evidence>
<organism evidence="1">
    <name type="scientific">Roseihalotalea indica</name>
    <dbReference type="NCBI Taxonomy" id="2867963"/>
    <lineage>
        <taxon>Bacteria</taxon>
        <taxon>Pseudomonadati</taxon>
        <taxon>Bacteroidota</taxon>
        <taxon>Cytophagia</taxon>
        <taxon>Cytophagales</taxon>
        <taxon>Catalimonadaceae</taxon>
        <taxon>Roseihalotalea</taxon>
    </lineage>
</organism>
<accession>A0AA49GKL2</accession>
<sequence>MTFQPDTGSLKRLFNQLTKEFPYLNLCTWDTRWLNEFMHHQPGRFYILIESEKEATASVFYFLQEKKKQVFLNPTDTILERYAQEKEVMIVTNLITEAPLQKINQVTTVTMEKMLVDIFCDPVIFAAQQGEEMRAIFETALNKYTVEETKLLRYAARRNKRQELETYIKKLRNGK</sequence>
<gene>
    <name evidence="1" type="ORF">K4G66_26915</name>
</gene>
<reference evidence="1" key="1">
    <citation type="journal article" date="2023" name="Comput. Struct. Biotechnol. J.">
        <title>Discovery of a novel marine Bacteroidetes with a rich repertoire of carbohydrate-active enzymes.</title>
        <authorList>
            <person name="Chen B."/>
            <person name="Liu G."/>
            <person name="Chen Q."/>
            <person name="Wang H."/>
            <person name="Liu L."/>
            <person name="Tang K."/>
        </authorList>
    </citation>
    <scope>NUCLEOTIDE SEQUENCE</scope>
    <source>
        <strain evidence="1">TK19036</strain>
    </source>
</reference>
<dbReference type="InterPro" id="IPR046484">
    <property type="entry name" value="DUF6577"/>
</dbReference>
<reference evidence="1" key="2">
    <citation type="journal article" date="2024" name="Antonie Van Leeuwenhoek">
        <title>Roseihalotalea indica gen. nov., sp. nov., a halophilic Bacteroidetes from mesopelagic Southwest Indian Ocean with higher carbohydrate metabolic potential.</title>
        <authorList>
            <person name="Chen B."/>
            <person name="Zhang M."/>
            <person name="Lin D."/>
            <person name="Ye J."/>
            <person name="Tang K."/>
        </authorList>
    </citation>
    <scope>NUCLEOTIDE SEQUENCE</scope>
    <source>
        <strain evidence="1">TK19036</strain>
    </source>
</reference>
<proteinExistence type="predicted"/>
<protein>
    <submittedName>
        <fullName evidence="1">Uncharacterized protein</fullName>
    </submittedName>
</protein>
<dbReference type="EMBL" id="CP120682">
    <property type="protein sequence ID" value="WKN36002.1"/>
    <property type="molecule type" value="Genomic_DNA"/>
</dbReference>
<dbReference type="AlphaFoldDB" id="A0AA49GKL2"/>
<dbReference type="Pfam" id="PF20217">
    <property type="entry name" value="DUF6577"/>
    <property type="match status" value="1"/>
</dbReference>
<name>A0AA49GKL2_9BACT</name>